<gene>
    <name evidence="6" type="primary">recF</name>
    <name evidence="8" type="ORF">GGQ63_002940</name>
</gene>
<dbReference type="GO" id="GO:0006260">
    <property type="term" value="P:DNA replication"/>
    <property type="evidence" value="ECO:0007669"/>
    <property type="project" value="UniProtKB-UniRule"/>
</dbReference>
<name>A0A7W9FNB4_9HYPH</name>
<keyword evidence="9" id="KW-1185">Reference proteome</keyword>
<accession>A0A7W9FNB4</accession>
<dbReference type="InterPro" id="IPR038729">
    <property type="entry name" value="Rad50/SbcC_AAA"/>
</dbReference>
<dbReference type="EMBL" id="JACHOO010000006">
    <property type="protein sequence ID" value="MBB5753865.1"/>
    <property type="molecule type" value="Genomic_DNA"/>
</dbReference>
<evidence type="ECO:0000256" key="3">
    <source>
        <dbReference type="ARBA" id="ARBA00022741"/>
    </source>
</evidence>
<keyword evidence="6" id="KW-0742">SOS response</keyword>
<dbReference type="SMART" id="SM00382">
    <property type="entry name" value="AAA"/>
    <property type="match status" value="1"/>
</dbReference>
<dbReference type="Proteomes" id="UP000523821">
    <property type="component" value="Unassembled WGS sequence"/>
</dbReference>
<comment type="subcellular location">
    <subcellularLocation>
        <location evidence="6">Cytoplasm</location>
    </subcellularLocation>
</comment>
<dbReference type="GO" id="GO:0006302">
    <property type="term" value="P:double-strand break repair"/>
    <property type="evidence" value="ECO:0007669"/>
    <property type="project" value="InterPro"/>
</dbReference>
<dbReference type="PANTHER" id="PTHR32182:SF0">
    <property type="entry name" value="DNA REPLICATION AND REPAIR PROTEIN RECF"/>
    <property type="match status" value="1"/>
</dbReference>
<protein>
    <recommendedName>
        <fullName evidence="6">DNA replication and repair protein RecF</fullName>
    </recommendedName>
</protein>
<dbReference type="Gene3D" id="3.40.50.300">
    <property type="entry name" value="P-loop containing nucleotide triphosphate hydrolases"/>
    <property type="match status" value="1"/>
</dbReference>
<evidence type="ECO:0000259" key="7">
    <source>
        <dbReference type="SMART" id="SM00382"/>
    </source>
</evidence>
<dbReference type="Pfam" id="PF13304">
    <property type="entry name" value="AAA_21"/>
    <property type="match status" value="1"/>
</dbReference>
<keyword evidence="6" id="KW-0227">DNA damage</keyword>
<feature type="binding site" evidence="6">
    <location>
        <begin position="39"/>
        <end position="46"/>
    </location>
    <ligand>
        <name>ATP</name>
        <dbReference type="ChEBI" id="CHEBI:30616"/>
    </ligand>
</feature>
<keyword evidence="3 6" id="KW-0547">Nucleotide-binding</keyword>
<proteinExistence type="inferred from homology"/>
<dbReference type="InterPro" id="IPR042174">
    <property type="entry name" value="RecF_2"/>
</dbReference>
<dbReference type="GO" id="GO:0016887">
    <property type="term" value="F:ATP hydrolysis activity"/>
    <property type="evidence" value="ECO:0007669"/>
    <property type="project" value="InterPro"/>
</dbReference>
<dbReference type="NCBIfam" id="TIGR00611">
    <property type="entry name" value="recf"/>
    <property type="match status" value="1"/>
</dbReference>
<dbReference type="AlphaFoldDB" id="A0A7W9FNB4"/>
<keyword evidence="1 6" id="KW-0963">Cytoplasm</keyword>
<comment type="similarity">
    <text evidence="6">Belongs to the RecF family.</text>
</comment>
<dbReference type="InterPro" id="IPR001238">
    <property type="entry name" value="DNA-binding_RecF"/>
</dbReference>
<keyword evidence="6" id="KW-0234">DNA repair</keyword>
<keyword evidence="4 6" id="KW-0067">ATP-binding</keyword>
<reference evidence="8 9" key="1">
    <citation type="submission" date="2020-08" db="EMBL/GenBank/DDBJ databases">
        <title>Genomic Encyclopedia of Type Strains, Phase IV (KMG-IV): sequencing the most valuable type-strain genomes for metagenomic binning, comparative biology and taxonomic classification.</title>
        <authorList>
            <person name="Goeker M."/>
        </authorList>
    </citation>
    <scope>NUCLEOTIDE SEQUENCE [LARGE SCALE GENOMIC DNA]</scope>
    <source>
        <strain evidence="8 9">DSM 16268</strain>
    </source>
</reference>
<evidence type="ECO:0000313" key="8">
    <source>
        <dbReference type="EMBL" id="MBB5753865.1"/>
    </source>
</evidence>
<dbReference type="PROSITE" id="PS00617">
    <property type="entry name" value="RECF_1"/>
    <property type="match status" value="1"/>
</dbReference>
<organism evidence="8 9">
    <name type="scientific">Prosthecomicrobium pneumaticum</name>
    <dbReference type="NCBI Taxonomy" id="81895"/>
    <lineage>
        <taxon>Bacteria</taxon>
        <taxon>Pseudomonadati</taxon>
        <taxon>Pseudomonadota</taxon>
        <taxon>Alphaproteobacteria</taxon>
        <taxon>Hyphomicrobiales</taxon>
        <taxon>Kaistiaceae</taxon>
        <taxon>Prosthecomicrobium</taxon>
    </lineage>
</organism>
<dbReference type="GO" id="GO:0000731">
    <property type="term" value="P:DNA synthesis involved in DNA repair"/>
    <property type="evidence" value="ECO:0007669"/>
    <property type="project" value="TreeGrafter"/>
</dbReference>
<dbReference type="InterPro" id="IPR003593">
    <property type="entry name" value="AAA+_ATPase"/>
</dbReference>
<comment type="function">
    <text evidence="6">The RecF protein is involved in DNA metabolism; it is required for DNA replication and normal SOS inducibility. RecF binds preferentially to single-stranded, linear DNA. It also seems to bind ATP.</text>
</comment>
<evidence type="ECO:0000313" key="9">
    <source>
        <dbReference type="Proteomes" id="UP000523821"/>
    </source>
</evidence>
<evidence type="ECO:0000256" key="4">
    <source>
        <dbReference type="ARBA" id="ARBA00022840"/>
    </source>
</evidence>
<keyword evidence="5 6" id="KW-0238">DNA-binding</keyword>
<dbReference type="Gene3D" id="1.20.1050.90">
    <property type="entry name" value="RecF/RecN/SMC, N-terminal domain"/>
    <property type="match status" value="1"/>
</dbReference>
<dbReference type="InterPro" id="IPR018078">
    <property type="entry name" value="DNA-binding_RecF_CS"/>
</dbReference>
<dbReference type="GO" id="GO:0005524">
    <property type="term" value="F:ATP binding"/>
    <property type="evidence" value="ECO:0007669"/>
    <property type="project" value="UniProtKB-UniRule"/>
</dbReference>
<dbReference type="InterPro" id="IPR003959">
    <property type="entry name" value="ATPase_AAA_core"/>
</dbReference>
<dbReference type="PANTHER" id="PTHR32182">
    <property type="entry name" value="DNA REPLICATION AND REPAIR PROTEIN RECF"/>
    <property type="match status" value="1"/>
</dbReference>
<evidence type="ECO:0000256" key="6">
    <source>
        <dbReference type="HAMAP-Rule" id="MF_00365"/>
    </source>
</evidence>
<dbReference type="GO" id="GO:0003697">
    <property type="term" value="F:single-stranded DNA binding"/>
    <property type="evidence" value="ECO:0007669"/>
    <property type="project" value="UniProtKB-UniRule"/>
</dbReference>
<dbReference type="GO" id="GO:0005737">
    <property type="term" value="C:cytoplasm"/>
    <property type="evidence" value="ECO:0007669"/>
    <property type="project" value="UniProtKB-SubCell"/>
</dbReference>
<dbReference type="RefSeq" id="WP_183857060.1">
    <property type="nucleotide sequence ID" value="NZ_JACHOO010000006.1"/>
</dbReference>
<evidence type="ECO:0000256" key="1">
    <source>
        <dbReference type="ARBA" id="ARBA00022490"/>
    </source>
</evidence>
<dbReference type="GO" id="GO:0009432">
    <property type="term" value="P:SOS response"/>
    <property type="evidence" value="ECO:0007669"/>
    <property type="project" value="UniProtKB-UniRule"/>
</dbReference>
<dbReference type="HAMAP" id="MF_00365">
    <property type="entry name" value="RecF"/>
    <property type="match status" value="1"/>
</dbReference>
<dbReference type="InterPro" id="IPR027417">
    <property type="entry name" value="P-loop_NTPase"/>
</dbReference>
<dbReference type="SUPFAM" id="SSF52540">
    <property type="entry name" value="P-loop containing nucleoside triphosphate hydrolases"/>
    <property type="match status" value="1"/>
</dbReference>
<dbReference type="Pfam" id="PF13476">
    <property type="entry name" value="AAA_23"/>
    <property type="match status" value="1"/>
</dbReference>
<evidence type="ECO:0000256" key="5">
    <source>
        <dbReference type="ARBA" id="ARBA00023125"/>
    </source>
</evidence>
<feature type="domain" description="AAA+ ATPase" evidence="7">
    <location>
        <begin position="31"/>
        <end position="378"/>
    </location>
</feature>
<keyword evidence="2 6" id="KW-0235">DNA replication</keyword>
<evidence type="ECO:0000256" key="2">
    <source>
        <dbReference type="ARBA" id="ARBA00022705"/>
    </source>
</evidence>
<comment type="caution">
    <text evidence="8">The sequence shown here is derived from an EMBL/GenBank/DDBJ whole genome shotgun (WGS) entry which is preliminary data.</text>
</comment>
<sequence length="383" mass="40222">MTGAAAIAFPRLGRLTLADFRSYAALDLSLSAPLVALAGENGAGKTNILEALSLFTPGRGLRRAELAEMARIGGEGGFAVAIALSEEGAPLRLGTGLEPRPGEPAVRRSRIDGVPVGSPAAFAEHVRLVWLTPAMDGLFAGSAGERRRFLDRMVLGIDARHGARVNAFERALRGRNRLLAEPAPDRAWLDGIEAEIAPLAVAVAAARRATVDRLARVIAAHRDDASAFPWAGVVLEGTIEEMLTTLPEVEAETRYRALLREGRGRDAAAGRALAGPQASDLLVWHGPKDVPAERASTGEQKALLIGLVLAHARLVAEASGIAPFVLLDEIAAHLDPRRRAALYTALSGLGSQVFMTGADPALFADLPAGSETFLVAPGAVRPL</sequence>